<dbReference type="GO" id="GO:0016020">
    <property type="term" value="C:membrane"/>
    <property type="evidence" value="ECO:0007669"/>
    <property type="project" value="UniProtKB-SubCell"/>
</dbReference>
<dbReference type="Pfam" id="PF08239">
    <property type="entry name" value="SH3_3"/>
    <property type="match status" value="1"/>
</dbReference>
<evidence type="ECO:0000313" key="11">
    <source>
        <dbReference type="Proteomes" id="UP000256561"/>
    </source>
</evidence>
<proteinExistence type="predicted"/>
<dbReference type="PIRSF" id="PIRSF006158">
    <property type="entry name" value="UCP006158_SH3"/>
    <property type="match status" value="1"/>
</dbReference>
<keyword evidence="2 7" id="KW-0812">Transmembrane</keyword>
<keyword evidence="6" id="KW-0175">Coiled coil</keyword>
<dbReference type="InterPro" id="IPR003646">
    <property type="entry name" value="SH3-like_bac-type"/>
</dbReference>
<evidence type="ECO:0000256" key="4">
    <source>
        <dbReference type="ARBA" id="ARBA00022989"/>
    </source>
</evidence>
<feature type="signal peptide" evidence="8">
    <location>
        <begin position="1"/>
        <end position="19"/>
    </location>
</feature>
<keyword evidence="3 8" id="KW-0732">Signal</keyword>
<dbReference type="SMART" id="SM00287">
    <property type="entry name" value="SH3b"/>
    <property type="match status" value="1"/>
</dbReference>
<feature type="chain" id="PRO_5017747282" evidence="8">
    <location>
        <begin position="20"/>
        <end position="200"/>
    </location>
</feature>
<keyword evidence="5 7" id="KW-0472">Membrane</keyword>
<dbReference type="OrthoDB" id="9790951at2"/>
<keyword evidence="11" id="KW-1185">Reference proteome</keyword>
<evidence type="ECO:0000259" key="9">
    <source>
        <dbReference type="PROSITE" id="PS51781"/>
    </source>
</evidence>
<evidence type="ECO:0000256" key="7">
    <source>
        <dbReference type="SAM" id="Phobius"/>
    </source>
</evidence>
<keyword evidence="4 7" id="KW-1133">Transmembrane helix</keyword>
<sequence length="200" mass="22864">MFRKWLTVALIACSTQLLAQQNTEEFDASSANYISDDLFTFMHTGPGRNYRILGSVDAGTPITILQRDTDSGYTEIRDNQDRTGWVDSDVISNQISRREQLPQALERLANAQTELQAAEYQNTELNQQLNDSRQQIARLTSQVEEQTQELNRVKQQLENASKDEMFMWFTRGGMVAGAGILLGIILTYLPKKRRRNNEWA</sequence>
<dbReference type="Gene3D" id="2.30.30.40">
    <property type="entry name" value="SH3 Domains"/>
    <property type="match status" value="1"/>
</dbReference>
<comment type="caution">
    <text evidence="10">The sequence shown here is derived from an EMBL/GenBank/DDBJ whole genome shotgun (WGS) entry which is preliminary data.</text>
</comment>
<dbReference type="RefSeq" id="WP_115592170.1">
    <property type="nucleotide sequence ID" value="NZ_QRHA01000002.1"/>
</dbReference>
<protein>
    <submittedName>
        <fullName evidence="10">TIGR04211 family SH3 domain-containing protein</fullName>
    </submittedName>
</protein>
<feature type="domain" description="SH3b" evidence="9">
    <location>
        <begin position="30"/>
        <end position="95"/>
    </location>
</feature>
<dbReference type="PROSITE" id="PS51781">
    <property type="entry name" value="SH3B"/>
    <property type="match status" value="1"/>
</dbReference>
<reference evidence="11" key="1">
    <citation type="submission" date="2018-08" db="EMBL/GenBank/DDBJ databases">
        <authorList>
            <person name="Zhang J."/>
            <person name="Du Z.-J."/>
        </authorList>
    </citation>
    <scope>NUCLEOTIDE SEQUENCE [LARGE SCALE GENOMIC DNA]</scope>
    <source>
        <strain evidence="11">KCTC 52655</strain>
    </source>
</reference>
<feature type="coiled-coil region" evidence="6">
    <location>
        <begin position="101"/>
        <end position="163"/>
    </location>
</feature>
<dbReference type="AlphaFoldDB" id="A0A3D8MCS5"/>
<dbReference type="InterPro" id="IPR016476">
    <property type="entry name" value="SH3_dom_pro"/>
</dbReference>
<evidence type="ECO:0000256" key="8">
    <source>
        <dbReference type="SAM" id="SignalP"/>
    </source>
</evidence>
<feature type="transmembrane region" description="Helical" evidence="7">
    <location>
        <begin position="165"/>
        <end position="189"/>
    </location>
</feature>
<name>A0A3D8MCS5_9ALTE</name>
<evidence type="ECO:0000256" key="3">
    <source>
        <dbReference type="ARBA" id="ARBA00022729"/>
    </source>
</evidence>
<comment type="subcellular location">
    <subcellularLocation>
        <location evidence="1">Membrane</location>
        <topology evidence="1">Single-pass membrane protein</topology>
    </subcellularLocation>
</comment>
<dbReference type="Proteomes" id="UP000256561">
    <property type="component" value="Unassembled WGS sequence"/>
</dbReference>
<evidence type="ECO:0000256" key="2">
    <source>
        <dbReference type="ARBA" id="ARBA00022692"/>
    </source>
</evidence>
<evidence type="ECO:0000256" key="6">
    <source>
        <dbReference type="SAM" id="Coils"/>
    </source>
</evidence>
<dbReference type="EMBL" id="QRHA01000002">
    <property type="protein sequence ID" value="RDV28212.1"/>
    <property type="molecule type" value="Genomic_DNA"/>
</dbReference>
<gene>
    <name evidence="10" type="ORF">DXV75_02985</name>
</gene>
<organism evidence="10 11">
    <name type="scientific">Alteromonas aestuariivivens</name>
    <dbReference type="NCBI Taxonomy" id="1938339"/>
    <lineage>
        <taxon>Bacteria</taxon>
        <taxon>Pseudomonadati</taxon>
        <taxon>Pseudomonadota</taxon>
        <taxon>Gammaproteobacteria</taxon>
        <taxon>Alteromonadales</taxon>
        <taxon>Alteromonadaceae</taxon>
        <taxon>Alteromonas/Salinimonas group</taxon>
        <taxon>Alteromonas</taxon>
    </lineage>
</organism>
<evidence type="ECO:0000313" key="10">
    <source>
        <dbReference type="EMBL" id="RDV28212.1"/>
    </source>
</evidence>
<dbReference type="NCBIfam" id="TIGR04211">
    <property type="entry name" value="SH3_and_anchor"/>
    <property type="match status" value="1"/>
</dbReference>
<evidence type="ECO:0000256" key="5">
    <source>
        <dbReference type="ARBA" id="ARBA00023136"/>
    </source>
</evidence>
<accession>A0A3D8MCS5</accession>
<evidence type="ECO:0000256" key="1">
    <source>
        <dbReference type="ARBA" id="ARBA00004167"/>
    </source>
</evidence>